<protein>
    <submittedName>
        <fullName evidence="4 5">Uncharacterized protein LOC103501659</fullName>
    </submittedName>
</protein>
<evidence type="ECO:0000313" key="2">
    <source>
        <dbReference type="EnsemblPlants" id="MELO3C025479.2.1"/>
    </source>
</evidence>
<dbReference type="KEGG" id="cmo:103501659"/>
<dbReference type="RefSeq" id="XP_008463525.1">
    <property type="nucleotide sequence ID" value="XM_008465303.2"/>
</dbReference>
<dbReference type="AlphaFoldDB" id="A0A1S4E497"/>
<dbReference type="OrthoDB" id="1584003at2759"/>
<evidence type="ECO:0000313" key="3">
    <source>
        <dbReference type="Proteomes" id="UP001652600"/>
    </source>
</evidence>
<dbReference type="Pfam" id="PF14309">
    <property type="entry name" value="DUF4378"/>
    <property type="match status" value="1"/>
</dbReference>
<evidence type="ECO:0000313" key="5">
    <source>
        <dbReference type="RefSeq" id="XP_016903042.1"/>
    </source>
</evidence>
<dbReference type="eggNOG" id="ENOG502RBI2">
    <property type="taxonomic scope" value="Eukaryota"/>
</dbReference>
<dbReference type="RefSeq" id="XP_016903042.1">
    <property type="nucleotide sequence ID" value="XM_017047553.1"/>
</dbReference>
<reference evidence="4 5" key="2">
    <citation type="submission" date="2025-04" db="UniProtKB">
        <authorList>
            <consortium name="RefSeq"/>
        </authorList>
    </citation>
    <scope>IDENTIFICATION</scope>
    <source>
        <tissue evidence="6">Stem</tissue>
    </source>
</reference>
<evidence type="ECO:0000259" key="1">
    <source>
        <dbReference type="Pfam" id="PF14309"/>
    </source>
</evidence>
<evidence type="ECO:0000313" key="4">
    <source>
        <dbReference type="RefSeq" id="XP_008463525.1"/>
    </source>
</evidence>
<dbReference type="Proteomes" id="UP001652600">
    <property type="component" value="Chromosome 9"/>
</dbReference>
<organism evidence="3 5">
    <name type="scientific">Cucumis melo</name>
    <name type="common">Muskmelon</name>
    <dbReference type="NCBI Taxonomy" id="3656"/>
    <lineage>
        <taxon>Eukaryota</taxon>
        <taxon>Viridiplantae</taxon>
        <taxon>Streptophyta</taxon>
        <taxon>Embryophyta</taxon>
        <taxon>Tracheophyta</taxon>
        <taxon>Spermatophyta</taxon>
        <taxon>Magnoliopsida</taxon>
        <taxon>eudicotyledons</taxon>
        <taxon>Gunneridae</taxon>
        <taxon>Pentapetalae</taxon>
        <taxon>rosids</taxon>
        <taxon>fabids</taxon>
        <taxon>Cucurbitales</taxon>
        <taxon>Cucurbitaceae</taxon>
        <taxon>Benincaseae</taxon>
        <taxon>Cucumis</taxon>
    </lineage>
</organism>
<dbReference type="PANTHER" id="PTHR46836:SF7">
    <property type="entry name" value="PHOSPHATIDYLINOSITOL N-ACETYGLUCOSAMINLYTRANSFERASE SUBUNIT P-LIKE PROTEIN"/>
    <property type="match status" value="1"/>
</dbReference>
<dbReference type="RefSeq" id="XP_050946350.1">
    <property type="nucleotide sequence ID" value="XM_051090393.1"/>
</dbReference>
<name>A0A1S4E497_CUCME</name>
<proteinExistence type="predicted"/>
<evidence type="ECO:0000313" key="6">
    <source>
        <dbReference type="RefSeq" id="XP_050946350.1"/>
    </source>
</evidence>
<sequence>MEPREYTASVLEGLMGFDESQSQHPVPRHSKVFSDDYLQRAASIGISKKKCPSRCHPFRMTIEEPTELFNSLKVENNFSRCTKLWEREEADSTLSAACIPLTRHIMYEKHFSTGKVIQTSKGFQDLPEVLDSMDISPRPSRGKNSIFHHAENGPSVSKANYNLTEGNNDAGTKFKDRRQGQAHLSEDLCLLKSSRPFLEWSNKLGFSSSPPTSLKGSHLVTDKCKGCHNSQNGKNITKEKERSTVSLEPIKQLSQVSSILDGSRRTMSHEFINLPLKTSRSEAIYDNMCRNEASLSNWTAESKHSCCFSVESYKARESGEKVIEEQRKTESLMPSIRGRKMNEMPTVPHYATLPSDLNCKPVKYDFQKHSCSDMEHLHSGSPLCLSWKVKRLDELGKKLHRLRFDSTTTVTTRSRTRSRYEALRNTWFLKHEGPGTWLQCKPLNRSSNKKDAAKPTLKLSSKKLKIFPCPDSASHHVDNDGCMVGGDLKTTVEKKDPCDQHSSNCLPPRSKVVFCTQNIPVKQGNQATSIQQEGLAFEHYPSKERDSIVSLEETFQPSPVSVLEPLFKEETLFSSESSGINSRDLVMQLELLMLDSPGTNSEGHDLFVSSDDDGGEGSICNSDKIDDIMSTFKFKDSRAFSYLVDVLSEASLDCKNLETGSVSWYNQEHHVISPAVFEILEKKFGEQISWRRSERKLLFDRINSGLAELFQSFVGVPEWAKPVSRRFRPLVNHEMIEEELWILLDSQEREVNKELIDKQFGKEIEWIDLGDEIDSICKELERLLVNELVAEFGSIELF</sequence>
<feature type="domain" description="DUF4378" evidence="1">
    <location>
        <begin position="640"/>
        <end position="791"/>
    </location>
</feature>
<dbReference type="GeneID" id="103501659"/>
<dbReference type="InterPro" id="IPR025486">
    <property type="entry name" value="DUF4378"/>
</dbReference>
<keyword evidence="3" id="KW-1185">Reference proteome</keyword>
<gene>
    <name evidence="4 5 6" type="primary">LOC103501659</name>
    <name evidence="2" type="synonym">103501659</name>
</gene>
<reference evidence="2" key="1">
    <citation type="submission" date="2023-03" db="UniProtKB">
        <authorList>
            <consortium name="EnsemblPlants"/>
        </authorList>
    </citation>
    <scope>IDENTIFICATION</scope>
</reference>
<dbReference type="PANTHER" id="PTHR46836">
    <property type="entry name" value="AFADIN"/>
    <property type="match status" value="1"/>
</dbReference>
<dbReference type="Gramene" id="MELO3C025479.2.1">
    <property type="protein sequence ID" value="MELO3C025479.2.1"/>
    <property type="gene ID" value="MELO3C025479.2"/>
</dbReference>
<accession>A0A1S4E497</accession>
<dbReference type="EnsemblPlants" id="MELO3C025479.2.1">
    <property type="protein sequence ID" value="MELO3C025479.2.1"/>
    <property type="gene ID" value="MELO3C025479.2"/>
</dbReference>